<gene>
    <name evidence="3" type="ORF">PROFUN_11502</name>
    <name evidence="2" type="ORF">PROFUN_15766</name>
</gene>
<reference evidence="2 4" key="1">
    <citation type="journal article" date="2018" name="Genome Biol. Evol.">
        <title>Multiple Roots of Fruiting Body Formation in Amoebozoa.</title>
        <authorList>
            <person name="Hillmann F."/>
            <person name="Forbes G."/>
            <person name="Novohradska S."/>
            <person name="Ferling I."/>
            <person name="Riege K."/>
            <person name="Groth M."/>
            <person name="Westermann M."/>
            <person name="Marz M."/>
            <person name="Spaller T."/>
            <person name="Winckler T."/>
            <person name="Schaap P."/>
            <person name="Glockner G."/>
        </authorList>
    </citation>
    <scope>NUCLEOTIDE SEQUENCE [LARGE SCALE GENOMIC DNA]</scope>
    <source>
        <strain evidence="2 4">Jena</strain>
    </source>
</reference>
<dbReference type="EMBL" id="MDYQ01000274">
    <property type="protein sequence ID" value="PRP77214.1"/>
    <property type="molecule type" value="Genomic_DNA"/>
</dbReference>
<evidence type="ECO:0000256" key="1">
    <source>
        <dbReference type="SAM" id="SignalP"/>
    </source>
</evidence>
<evidence type="ECO:0000313" key="4">
    <source>
        <dbReference type="Proteomes" id="UP000241769"/>
    </source>
</evidence>
<keyword evidence="4" id="KW-1185">Reference proteome</keyword>
<protein>
    <recommendedName>
        <fullName evidence="5">C-type lectin domain-containing protein</fullName>
    </recommendedName>
</protein>
<feature type="chain" id="PRO_5015085610" description="C-type lectin domain-containing protein" evidence="1">
    <location>
        <begin position="18"/>
        <end position="248"/>
    </location>
</feature>
<sequence length="248" mass="28060">MLTRTLIVILCLSVAFAAECSGIYRDIIKFPDSDWWELREKVCNGGCKGNCTVTLPDARPEFGALWQASATVENNGDSCWAAIDNIINQCMRKERRDGGSWTWGGQKYTVGRNLVSVDPSSYKFQCKNKYGASRSDCEQVYQWSLGYFDRNHWYTEKELLAMSEKMGITWTAGYWMKLKTIGTCTLSLTYYQNKVYNPVWAGGYIQDFAARAANNCTEDGHSSFQQQSPGPSQYVFCLLDEKKASSCL</sequence>
<accession>A0A2P6MZV8</accession>
<evidence type="ECO:0008006" key="5">
    <source>
        <dbReference type="Google" id="ProtNLM"/>
    </source>
</evidence>
<comment type="caution">
    <text evidence="2">The sequence shown here is derived from an EMBL/GenBank/DDBJ whole genome shotgun (WGS) entry which is preliminary data.</text>
</comment>
<dbReference type="AlphaFoldDB" id="A0A2P6MZV8"/>
<keyword evidence="1" id="KW-0732">Signal</keyword>
<dbReference type="EMBL" id="MDYQ01000139">
    <property type="protein sequence ID" value="PRP80762.1"/>
    <property type="molecule type" value="Genomic_DNA"/>
</dbReference>
<dbReference type="InParanoid" id="A0A2P6MZV8"/>
<feature type="signal peptide" evidence="1">
    <location>
        <begin position="1"/>
        <end position="17"/>
    </location>
</feature>
<proteinExistence type="predicted"/>
<organism evidence="2 4">
    <name type="scientific">Planoprotostelium fungivorum</name>
    <dbReference type="NCBI Taxonomy" id="1890364"/>
    <lineage>
        <taxon>Eukaryota</taxon>
        <taxon>Amoebozoa</taxon>
        <taxon>Evosea</taxon>
        <taxon>Variosea</taxon>
        <taxon>Cavosteliida</taxon>
        <taxon>Cavosteliaceae</taxon>
        <taxon>Planoprotostelium</taxon>
    </lineage>
</organism>
<evidence type="ECO:0000313" key="2">
    <source>
        <dbReference type="EMBL" id="PRP77214.1"/>
    </source>
</evidence>
<dbReference type="Proteomes" id="UP000241769">
    <property type="component" value="Unassembled WGS sequence"/>
</dbReference>
<dbReference type="OrthoDB" id="4216327at2759"/>
<evidence type="ECO:0000313" key="3">
    <source>
        <dbReference type="EMBL" id="PRP80762.1"/>
    </source>
</evidence>
<name>A0A2P6MZV8_9EUKA</name>